<feature type="transmembrane region" description="Helical" evidence="1">
    <location>
        <begin position="169"/>
        <end position="189"/>
    </location>
</feature>
<feature type="transmembrane region" description="Helical" evidence="1">
    <location>
        <begin position="135"/>
        <end position="153"/>
    </location>
</feature>
<evidence type="ECO:0000313" key="3">
    <source>
        <dbReference type="Proteomes" id="UP000064967"/>
    </source>
</evidence>
<dbReference type="RefSeq" id="WP_146648742.1">
    <property type="nucleotide sequence ID" value="NZ_CP012333.1"/>
</dbReference>
<organism evidence="2 3">
    <name type="scientific">Labilithrix luteola</name>
    <dbReference type="NCBI Taxonomy" id="1391654"/>
    <lineage>
        <taxon>Bacteria</taxon>
        <taxon>Pseudomonadati</taxon>
        <taxon>Myxococcota</taxon>
        <taxon>Polyangia</taxon>
        <taxon>Polyangiales</taxon>
        <taxon>Labilitrichaceae</taxon>
        <taxon>Labilithrix</taxon>
    </lineage>
</organism>
<keyword evidence="1" id="KW-1133">Transmembrane helix</keyword>
<name>A0A0K1PVT1_9BACT</name>
<proteinExistence type="predicted"/>
<reference evidence="2 3" key="1">
    <citation type="submission" date="2015-08" db="EMBL/GenBank/DDBJ databases">
        <authorList>
            <person name="Babu N.S."/>
            <person name="Beckwith C.J."/>
            <person name="Beseler K.G."/>
            <person name="Brison A."/>
            <person name="Carone J.V."/>
            <person name="Caskin T.P."/>
            <person name="Diamond M."/>
            <person name="Durham M.E."/>
            <person name="Foxe J.M."/>
            <person name="Go M."/>
            <person name="Henderson B.A."/>
            <person name="Jones I.B."/>
            <person name="McGettigan J.A."/>
            <person name="Micheletti S.J."/>
            <person name="Nasrallah M.E."/>
            <person name="Ortiz D."/>
            <person name="Piller C.R."/>
            <person name="Privatt S.R."/>
            <person name="Schneider S.L."/>
            <person name="Sharp S."/>
            <person name="Smith T.C."/>
            <person name="Stanton J.D."/>
            <person name="Ullery H.E."/>
            <person name="Wilson R.J."/>
            <person name="Serrano M.G."/>
            <person name="Buck G."/>
            <person name="Lee V."/>
            <person name="Wang Y."/>
            <person name="Carvalho R."/>
            <person name="Voegtly L."/>
            <person name="Shi R."/>
            <person name="Duckworth R."/>
            <person name="Johnson A."/>
            <person name="Loviza R."/>
            <person name="Walstead R."/>
            <person name="Shah Z."/>
            <person name="Kiflezghi M."/>
            <person name="Wade K."/>
            <person name="Ball S.L."/>
            <person name="Bradley K.W."/>
            <person name="Asai D.J."/>
            <person name="Bowman C.A."/>
            <person name="Russell D.A."/>
            <person name="Pope W.H."/>
            <person name="Jacobs-Sera D."/>
            <person name="Hendrix R.W."/>
            <person name="Hatfull G.F."/>
        </authorList>
    </citation>
    <scope>NUCLEOTIDE SEQUENCE [LARGE SCALE GENOMIC DNA]</scope>
    <source>
        <strain evidence="2 3">DSM 27648</strain>
    </source>
</reference>
<dbReference type="KEGG" id="llu:AKJ09_04302"/>
<evidence type="ECO:0000313" key="2">
    <source>
        <dbReference type="EMBL" id="AKU97638.1"/>
    </source>
</evidence>
<keyword evidence="1" id="KW-0472">Membrane</keyword>
<feature type="transmembrane region" description="Helical" evidence="1">
    <location>
        <begin position="66"/>
        <end position="84"/>
    </location>
</feature>
<gene>
    <name evidence="2" type="ORF">AKJ09_04302</name>
</gene>
<evidence type="ECO:0000256" key="1">
    <source>
        <dbReference type="SAM" id="Phobius"/>
    </source>
</evidence>
<dbReference type="OrthoDB" id="5512081at2"/>
<dbReference type="Proteomes" id="UP000064967">
    <property type="component" value="Chromosome"/>
</dbReference>
<protein>
    <submittedName>
        <fullName evidence="2">Uncharacterized protein</fullName>
    </submittedName>
</protein>
<keyword evidence="3" id="KW-1185">Reference proteome</keyword>
<keyword evidence="1" id="KW-0812">Transmembrane</keyword>
<dbReference type="STRING" id="1391654.AKJ09_04302"/>
<feature type="transmembrane region" description="Helical" evidence="1">
    <location>
        <begin position="104"/>
        <end position="123"/>
    </location>
</feature>
<dbReference type="EMBL" id="CP012333">
    <property type="protein sequence ID" value="AKU97638.1"/>
    <property type="molecule type" value="Genomic_DNA"/>
</dbReference>
<dbReference type="AlphaFoldDB" id="A0A0K1PVT1"/>
<sequence>MGLLACPFCREMFEEGETKSCPVCGMALTKFENLPLSHDAVHDEGGVPLTPELEILPWTDLRRGKGPIAILALAGIVLFFLPWVRLTLPYIDAKSGFTLAHERIGWLWAAFAAWVVLVPTVLSRRSIIQLRGARVAAAFLSAIPAVAIGILLARPPHGGRIPVRYTWDWPLWAMLAVSLAAIVISVRLGGRADDIKVSRGTSKGQPVH</sequence>
<accession>A0A0K1PVT1</accession>